<organism evidence="1 2">
    <name type="scientific">Trichonephila clavipes</name>
    <name type="common">Golden silk orbweaver</name>
    <name type="synonym">Nephila clavipes</name>
    <dbReference type="NCBI Taxonomy" id="2585209"/>
    <lineage>
        <taxon>Eukaryota</taxon>
        <taxon>Metazoa</taxon>
        <taxon>Ecdysozoa</taxon>
        <taxon>Arthropoda</taxon>
        <taxon>Chelicerata</taxon>
        <taxon>Arachnida</taxon>
        <taxon>Araneae</taxon>
        <taxon>Araneomorphae</taxon>
        <taxon>Entelegynae</taxon>
        <taxon>Araneoidea</taxon>
        <taxon>Nephilidae</taxon>
        <taxon>Trichonephila</taxon>
    </lineage>
</organism>
<evidence type="ECO:0000313" key="2">
    <source>
        <dbReference type="Proteomes" id="UP000887159"/>
    </source>
</evidence>
<keyword evidence="2" id="KW-1185">Reference proteome</keyword>
<gene>
    <name evidence="1" type="ORF">TNCV_1971281</name>
</gene>
<evidence type="ECO:0000313" key="1">
    <source>
        <dbReference type="EMBL" id="GFY28475.1"/>
    </source>
</evidence>
<dbReference type="AlphaFoldDB" id="A0A8X6W548"/>
<comment type="caution">
    <text evidence="1">The sequence shown here is derived from an EMBL/GenBank/DDBJ whole genome shotgun (WGS) entry which is preliminary data.</text>
</comment>
<accession>A0A8X6W548</accession>
<dbReference type="EMBL" id="BMAU01021384">
    <property type="protein sequence ID" value="GFY28475.1"/>
    <property type="molecule type" value="Genomic_DNA"/>
</dbReference>
<name>A0A8X6W548_TRICX</name>
<dbReference type="Proteomes" id="UP000887159">
    <property type="component" value="Unassembled WGS sequence"/>
</dbReference>
<proteinExistence type="predicted"/>
<reference evidence="1" key="1">
    <citation type="submission" date="2020-08" db="EMBL/GenBank/DDBJ databases">
        <title>Multicomponent nature underlies the extraordinary mechanical properties of spider dragline silk.</title>
        <authorList>
            <person name="Kono N."/>
            <person name="Nakamura H."/>
            <person name="Mori M."/>
            <person name="Yoshida Y."/>
            <person name="Ohtoshi R."/>
            <person name="Malay A.D."/>
            <person name="Moran D.A.P."/>
            <person name="Tomita M."/>
            <person name="Numata K."/>
            <person name="Arakawa K."/>
        </authorList>
    </citation>
    <scope>NUCLEOTIDE SEQUENCE</scope>
</reference>
<sequence length="67" mass="7536">MQRRLEVIPDGITKHTVVYTEELIHGTDSNQEDIMDSNINLTWCDSKEGNNSTVNLGSLCNRGKDDN</sequence>
<protein>
    <submittedName>
        <fullName evidence="1">Uncharacterized protein</fullName>
    </submittedName>
</protein>